<dbReference type="RefSeq" id="WP_276730928.1">
    <property type="nucleotide sequence ID" value="NZ_JAFKMR010000021.1"/>
</dbReference>
<evidence type="ECO:0000256" key="3">
    <source>
        <dbReference type="ARBA" id="ARBA00023082"/>
    </source>
</evidence>
<keyword evidence="3" id="KW-0731">Sigma factor</keyword>
<dbReference type="AlphaFoldDB" id="A0A8I1SXQ2"/>
<dbReference type="GO" id="GO:0006352">
    <property type="term" value="P:DNA-templated transcription initiation"/>
    <property type="evidence" value="ECO:0007669"/>
    <property type="project" value="InterPro"/>
</dbReference>
<dbReference type="EMBL" id="JAFKMR010000021">
    <property type="protein sequence ID" value="MBN8744849.1"/>
    <property type="molecule type" value="Genomic_DNA"/>
</dbReference>
<feature type="domain" description="RNA polymerase sigma factor 70 region 4 type 2" evidence="6">
    <location>
        <begin position="103"/>
        <end position="155"/>
    </location>
</feature>
<dbReference type="GO" id="GO:0003677">
    <property type="term" value="F:DNA binding"/>
    <property type="evidence" value="ECO:0007669"/>
    <property type="project" value="InterPro"/>
</dbReference>
<comment type="similarity">
    <text evidence="1">Belongs to the sigma-70 factor family. ECF subfamily.</text>
</comment>
<organism evidence="7 8">
    <name type="scientific">Thiomonas arsenitoxydans (strain DSM 22701 / CIP 110005 / 3As)</name>
    <dbReference type="NCBI Taxonomy" id="426114"/>
    <lineage>
        <taxon>Bacteria</taxon>
        <taxon>Pseudomonadati</taxon>
        <taxon>Pseudomonadota</taxon>
        <taxon>Betaproteobacteria</taxon>
        <taxon>Burkholderiales</taxon>
        <taxon>Thiomonas</taxon>
    </lineage>
</organism>
<dbReference type="InterPro" id="IPR014284">
    <property type="entry name" value="RNA_pol_sigma-70_dom"/>
</dbReference>
<sequence length="188" mass="20662">MTVPQAAPCMLQAWQFAEAELRGFLRHQLHDADAADDLLHEVFLKAMRQGGRFCQIDNARAWLFQVARNALVDLQRATRPSDPLPDDLPAIVDDPAPVEALADCLPLALASLSAEDRDAIEQCELGGLSQVEYAELRGLKLPTAKSRIQRARTRLRAALVAHCGVRFDAQTGAVCCHVPRDCSVKPQD</sequence>
<comment type="caution">
    <text evidence="7">The sequence shown here is derived from an EMBL/GenBank/DDBJ whole genome shotgun (WGS) entry which is preliminary data.</text>
</comment>
<reference evidence="7" key="1">
    <citation type="submission" date="2021-02" db="EMBL/GenBank/DDBJ databases">
        <title>Thiocyanate and organic carbon inputs drive convergent selection for specific autotrophic Afipia and Thiobacillus strains within complex microbiomes.</title>
        <authorList>
            <person name="Huddy R.J."/>
            <person name="Sachdeva R."/>
            <person name="Kadzinga F."/>
            <person name="Kantor R.S."/>
            <person name="Harrison S.T.L."/>
            <person name="Banfield J.F."/>
        </authorList>
    </citation>
    <scope>NUCLEOTIDE SEQUENCE</scope>
    <source>
        <strain evidence="7">SCN18_13_7_16_R3_B_64_19</strain>
    </source>
</reference>
<evidence type="ECO:0000259" key="6">
    <source>
        <dbReference type="Pfam" id="PF08281"/>
    </source>
</evidence>
<protein>
    <submittedName>
        <fullName evidence="7">Sigma-70 family RNA polymerase sigma factor</fullName>
    </submittedName>
</protein>
<evidence type="ECO:0000313" key="7">
    <source>
        <dbReference type="EMBL" id="MBN8744849.1"/>
    </source>
</evidence>
<keyword evidence="2" id="KW-0805">Transcription regulation</keyword>
<dbReference type="Gene3D" id="1.10.10.10">
    <property type="entry name" value="Winged helix-like DNA-binding domain superfamily/Winged helix DNA-binding domain"/>
    <property type="match status" value="1"/>
</dbReference>
<evidence type="ECO:0000256" key="2">
    <source>
        <dbReference type="ARBA" id="ARBA00023015"/>
    </source>
</evidence>
<dbReference type="GO" id="GO:0016987">
    <property type="term" value="F:sigma factor activity"/>
    <property type="evidence" value="ECO:0007669"/>
    <property type="project" value="UniProtKB-KW"/>
</dbReference>
<dbReference type="PANTHER" id="PTHR43133:SF62">
    <property type="entry name" value="RNA POLYMERASE SIGMA FACTOR SIGZ"/>
    <property type="match status" value="1"/>
</dbReference>
<dbReference type="InterPro" id="IPR013249">
    <property type="entry name" value="RNA_pol_sigma70_r4_t2"/>
</dbReference>
<dbReference type="InterPro" id="IPR007627">
    <property type="entry name" value="RNA_pol_sigma70_r2"/>
</dbReference>
<dbReference type="Proteomes" id="UP000664800">
    <property type="component" value="Unassembled WGS sequence"/>
</dbReference>
<proteinExistence type="inferred from homology"/>
<evidence type="ECO:0000256" key="4">
    <source>
        <dbReference type="ARBA" id="ARBA00023163"/>
    </source>
</evidence>
<dbReference type="SUPFAM" id="SSF88946">
    <property type="entry name" value="Sigma2 domain of RNA polymerase sigma factors"/>
    <property type="match status" value="1"/>
</dbReference>
<dbReference type="Gene3D" id="1.10.1740.10">
    <property type="match status" value="1"/>
</dbReference>
<dbReference type="InterPro" id="IPR013325">
    <property type="entry name" value="RNA_pol_sigma_r2"/>
</dbReference>
<gene>
    <name evidence="7" type="ORF">J0I24_11155</name>
</gene>
<dbReference type="SUPFAM" id="SSF88659">
    <property type="entry name" value="Sigma3 and sigma4 domains of RNA polymerase sigma factors"/>
    <property type="match status" value="1"/>
</dbReference>
<dbReference type="NCBIfam" id="TIGR02937">
    <property type="entry name" value="sigma70-ECF"/>
    <property type="match status" value="1"/>
</dbReference>
<dbReference type="InterPro" id="IPR039425">
    <property type="entry name" value="RNA_pol_sigma-70-like"/>
</dbReference>
<feature type="domain" description="RNA polymerase sigma-70 region 2" evidence="5">
    <location>
        <begin position="20"/>
        <end position="78"/>
    </location>
</feature>
<dbReference type="InterPro" id="IPR036388">
    <property type="entry name" value="WH-like_DNA-bd_sf"/>
</dbReference>
<dbReference type="PANTHER" id="PTHR43133">
    <property type="entry name" value="RNA POLYMERASE ECF-TYPE SIGMA FACTO"/>
    <property type="match status" value="1"/>
</dbReference>
<evidence type="ECO:0000256" key="1">
    <source>
        <dbReference type="ARBA" id="ARBA00010641"/>
    </source>
</evidence>
<dbReference type="InterPro" id="IPR013324">
    <property type="entry name" value="RNA_pol_sigma_r3/r4-like"/>
</dbReference>
<name>A0A8I1SXQ2_THIA3</name>
<dbReference type="Pfam" id="PF08281">
    <property type="entry name" value="Sigma70_r4_2"/>
    <property type="match status" value="1"/>
</dbReference>
<evidence type="ECO:0000313" key="8">
    <source>
        <dbReference type="Proteomes" id="UP000664800"/>
    </source>
</evidence>
<dbReference type="Pfam" id="PF04542">
    <property type="entry name" value="Sigma70_r2"/>
    <property type="match status" value="1"/>
</dbReference>
<accession>A0A8I1SXQ2</accession>
<evidence type="ECO:0000259" key="5">
    <source>
        <dbReference type="Pfam" id="PF04542"/>
    </source>
</evidence>
<keyword evidence="4" id="KW-0804">Transcription</keyword>